<accession>T0YRW8</accession>
<keyword evidence="1" id="KW-1133">Transmembrane helix</keyword>
<dbReference type="Pfam" id="PF07690">
    <property type="entry name" value="MFS_1"/>
    <property type="match status" value="1"/>
</dbReference>
<gene>
    <name evidence="2" type="ORF">B1B_15883</name>
</gene>
<reference evidence="2" key="2">
    <citation type="journal article" date="2014" name="ISME J.">
        <title>Microbial stratification in low pH oxic and suboxic macroscopic growths along an acid mine drainage.</title>
        <authorList>
            <person name="Mendez-Garcia C."/>
            <person name="Mesa V."/>
            <person name="Sprenger R.R."/>
            <person name="Richter M."/>
            <person name="Diez M.S."/>
            <person name="Solano J."/>
            <person name="Bargiela R."/>
            <person name="Golyshina O.V."/>
            <person name="Manteca A."/>
            <person name="Ramos J.L."/>
            <person name="Gallego J.R."/>
            <person name="Llorente I."/>
            <person name="Martins Dos Santos V.A."/>
            <person name="Jensen O.N."/>
            <person name="Pelaez A.I."/>
            <person name="Sanchez J."/>
            <person name="Ferrer M."/>
        </authorList>
    </citation>
    <scope>NUCLEOTIDE SEQUENCE</scope>
</reference>
<dbReference type="EMBL" id="AUZY01010568">
    <property type="protein sequence ID" value="EQD38276.1"/>
    <property type="molecule type" value="Genomic_DNA"/>
</dbReference>
<feature type="non-terminal residue" evidence="2">
    <location>
        <position position="179"/>
    </location>
</feature>
<name>T0YRW8_9ZZZZ</name>
<feature type="transmembrane region" description="Helical" evidence="1">
    <location>
        <begin position="139"/>
        <end position="166"/>
    </location>
</feature>
<comment type="caution">
    <text evidence="2">The sequence shown here is derived from an EMBL/GenBank/DDBJ whole genome shotgun (WGS) entry which is preliminary data.</text>
</comment>
<keyword evidence="1" id="KW-0812">Transmembrane</keyword>
<feature type="transmembrane region" description="Helical" evidence="1">
    <location>
        <begin position="107"/>
        <end position="133"/>
    </location>
</feature>
<dbReference type="AlphaFoldDB" id="T0YRW8"/>
<dbReference type="InterPro" id="IPR036259">
    <property type="entry name" value="MFS_trans_sf"/>
</dbReference>
<proteinExistence type="predicted"/>
<dbReference type="GO" id="GO:0022857">
    <property type="term" value="F:transmembrane transporter activity"/>
    <property type="evidence" value="ECO:0007669"/>
    <property type="project" value="InterPro"/>
</dbReference>
<dbReference type="SUPFAM" id="SSF103473">
    <property type="entry name" value="MFS general substrate transporter"/>
    <property type="match status" value="1"/>
</dbReference>
<evidence type="ECO:0000256" key="1">
    <source>
        <dbReference type="SAM" id="Phobius"/>
    </source>
</evidence>
<feature type="transmembrane region" description="Helical" evidence="1">
    <location>
        <begin position="28"/>
        <end position="47"/>
    </location>
</feature>
<organism evidence="2">
    <name type="scientific">mine drainage metagenome</name>
    <dbReference type="NCBI Taxonomy" id="410659"/>
    <lineage>
        <taxon>unclassified sequences</taxon>
        <taxon>metagenomes</taxon>
        <taxon>ecological metagenomes</taxon>
    </lineage>
</organism>
<sequence>MFWTANPALMNLAADPGERFRWFGFSRALRNGGIGMGALLAAVAVSVGGAFGLRALVAANAGSFVIAAVMVMTWSPPTPENTLSATPGGDRREPASAGYWQVLKDGWFLLLMATNLVFVLCGDVLVLLLAVYIDKDLRAPLWIAGAMFAVNTALVAVFQTTITRLIEHKVRTRILQWAA</sequence>
<reference evidence="2" key="1">
    <citation type="submission" date="2013-08" db="EMBL/GenBank/DDBJ databases">
        <authorList>
            <person name="Mendez C."/>
            <person name="Richter M."/>
            <person name="Ferrer M."/>
            <person name="Sanchez J."/>
        </authorList>
    </citation>
    <scope>NUCLEOTIDE SEQUENCE</scope>
</reference>
<feature type="transmembrane region" description="Helical" evidence="1">
    <location>
        <begin position="53"/>
        <end position="74"/>
    </location>
</feature>
<keyword evidence="1" id="KW-0472">Membrane</keyword>
<evidence type="ECO:0000313" key="2">
    <source>
        <dbReference type="EMBL" id="EQD38276.1"/>
    </source>
</evidence>
<dbReference type="Gene3D" id="1.20.1250.20">
    <property type="entry name" value="MFS general substrate transporter like domains"/>
    <property type="match status" value="1"/>
</dbReference>
<dbReference type="InterPro" id="IPR011701">
    <property type="entry name" value="MFS"/>
</dbReference>
<protein>
    <submittedName>
        <fullName evidence="2">Major facilitator transporter</fullName>
    </submittedName>
</protein>